<evidence type="ECO:0000313" key="2">
    <source>
        <dbReference type="Proteomes" id="UP000886653"/>
    </source>
</evidence>
<protein>
    <submittedName>
        <fullName evidence="1">Uncharacterized protein</fullName>
    </submittedName>
</protein>
<name>A0A9P6NKW3_9BASI</name>
<keyword evidence="2" id="KW-1185">Reference proteome</keyword>
<dbReference type="EMBL" id="MU167243">
    <property type="protein sequence ID" value="KAG0147839.1"/>
    <property type="molecule type" value="Genomic_DNA"/>
</dbReference>
<proteinExistence type="predicted"/>
<organism evidence="1 2">
    <name type="scientific">Cronartium quercuum f. sp. fusiforme G11</name>
    <dbReference type="NCBI Taxonomy" id="708437"/>
    <lineage>
        <taxon>Eukaryota</taxon>
        <taxon>Fungi</taxon>
        <taxon>Dikarya</taxon>
        <taxon>Basidiomycota</taxon>
        <taxon>Pucciniomycotina</taxon>
        <taxon>Pucciniomycetes</taxon>
        <taxon>Pucciniales</taxon>
        <taxon>Coleosporiaceae</taxon>
        <taxon>Cronartium</taxon>
    </lineage>
</organism>
<accession>A0A9P6NKW3</accession>
<comment type="caution">
    <text evidence="1">The sequence shown here is derived from an EMBL/GenBank/DDBJ whole genome shotgun (WGS) entry which is preliminary data.</text>
</comment>
<dbReference type="AlphaFoldDB" id="A0A9P6NKW3"/>
<sequence length="110" mass="11996">MYWKSPKPLAVSVAQCPSDALASSCSLIDDHTGTTLVYCCPGMGLQPTAPCNPELESTCPSWSGSKSKPSRIGHGEMMRSSVWVKAQVPRLLNKRKLFRIELGELNCINT</sequence>
<reference evidence="1" key="1">
    <citation type="submission" date="2013-11" db="EMBL/GenBank/DDBJ databases">
        <title>Genome sequence of the fusiform rust pathogen reveals effectors for host alternation and coevolution with pine.</title>
        <authorList>
            <consortium name="DOE Joint Genome Institute"/>
            <person name="Smith K."/>
            <person name="Pendleton A."/>
            <person name="Kubisiak T."/>
            <person name="Anderson C."/>
            <person name="Salamov A."/>
            <person name="Aerts A."/>
            <person name="Riley R."/>
            <person name="Clum A."/>
            <person name="Lindquist E."/>
            <person name="Ence D."/>
            <person name="Campbell M."/>
            <person name="Kronenberg Z."/>
            <person name="Feau N."/>
            <person name="Dhillon B."/>
            <person name="Hamelin R."/>
            <person name="Burleigh J."/>
            <person name="Smith J."/>
            <person name="Yandell M."/>
            <person name="Nelson C."/>
            <person name="Grigoriev I."/>
            <person name="Davis J."/>
        </authorList>
    </citation>
    <scope>NUCLEOTIDE SEQUENCE</scope>
    <source>
        <strain evidence="1">G11</strain>
    </source>
</reference>
<evidence type="ECO:0000313" key="1">
    <source>
        <dbReference type="EMBL" id="KAG0147839.1"/>
    </source>
</evidence>
<dbReference type="Proteomes" id="UP000886653">
    <property type="component" value="Unassembled WGS sequence"/>
</dbReference>
<gene>
    <name evidence="1" type="ORF">CROQUDRAFT_444253</name>
</gene>